<gene>
    <name evidence="1" type="ORF">POCTA_138.1.T1100002</name>
</gene>
<dbReference type="AlphaFoldDB" id="A0A8S1X400"/>
<organism evidence="1 2">
    <name type="scientific">Paramecium octaurelia</name>
    <dbReference type="NCBI Taxonomy" id="43137"/>
    <lineage>
        <taxon>Eukaryota</taxon>
        <taxon>Sar</taxon>
        <taxon>Alveolata</taxon>
        <taxon>Ciliophora</taxon>
        <taxon>Intramacronucleata</taxon>
        <taxon>Oligohymenophorea</taxon>
        <taxon>Peniculida</taxon>
        <taxon>Parameciidae</taxon>
        <taxon>Paramecium</taxon>
    </lineage>
</organism>
<reference evidence="1" key="1">
    <citation type="submission" date="2021-01" db="EMBL/GenBank/DDBJ databases">
        <authorList>
            <consortium name="Genoscope - CEA"/>
            <person name="William W."/>
        </authorList>
    </citation>
    <scope>NUCLEOTIDE SEQUENCE</scope>
</reference>
<sequence>MSKKNIEILGFAFIEKLWRKNEGKSPNKDRRQSIINETFSEEAYLYEIRVPEPQADTSQMQSLSLFIQNISSNWQTICNLPIYLNLLKQDNQFHQNKINQGNTNVHEIYDKEKFYFYKYNQLEGKILKKQASNLNLLNQILVDKNEFNSHAPHFHS</sequence>
<keyword evidence="2" id="KW-1185">Reference proteome</keyword>
<proteinExistence type="predicted"/>
<dbReference type="EMBL" id="CAJJDP010000110">
    <property type="protein sequence ID" value="CAD8195727.1"/>
    <property type="molecule type" value="Genomic_DNA"/>
</dbReference>
<protein>
    <submittedName>
        <fullName evidence="1">Uncharacterized protein</fullName>
    </submittedName>
</protein>
<evidence type="ECO:0000313" key="2">
    <source>
        <dbReference type="Proteomes" id="UP000683925"/>
    </source>
</evidence>
<comment type="caution">
    <text evidence="1">The sequence shown here is derived from an EMBL/GenBank/DDBJ whole genome shotgun (WGS) entry which is preliminary data.</text>
</comment>
<name>A0A8S1X400_PAROT</name>
<evidence type="ECO:0000313" key="1">
    <source>
        <dbReference type="EMBL" id="CAD8195727.1"/>
    </source>
</evidence>
<dbReference type="Proteomes" id="UP000683925">
    <property type="component" value="Unassembled WGS sequence"/>
</dbReference>
<accession>A0A8S1X400</accession>